<dbReference type="HAMAP" id="MF_00920">
    <property type="entry name" value="FtsY"/>
    <property type="match status" value="1"/>
</dbReference>
<proteinExistence type="inferred from homology"/>
<dbReference type="InterPro" id="IPR003593">
    <property type="entry name" value="AAA+_ATPase"/>
</dbReference>
<gene>
    <name evidence="9 12" type="primary">ftsY</name>
    <name evidence="12" type="ORF">HU830_07440</name>
</gene>
<feature type="binding site" evidence="9">
    <location>
        <begin position="391"/>
        <end position="394"/>
    </location>
    <ligand>
        <name>GTP</name>
        <dbReference type="ChEBI" id="CHEBI:37565"/>
    </ligand>
</feature>
<dbReference type="GO" id="GO:0006614">
    <property type="term" value="P:SRP-dependent cotranslational protein targeting to membrane"/>
    <property type="evidence" value="ECO:0007669"/>
    <property type="project" value="InterPro"/>
</dbReference>
<evidence type="ECO:0000313" key="13">
    <source>
        <dbReference type="Proteomes" id="UP000563523"/>
    </source>
</evidence>
<evidence type="ECO:0000259" key="11">
    <source>
        <dbReference type="PROSITE" id="PS00300"/>
    </source>
</evidence>
<dbReference type="SUPFAM" id="SSF52540">
    <property type="entry name" value="P-loop containing nucleoside triphosphate hydrolases"/>
    <property type="match status" value="1"/>
</dbReference>
<comment type="catalytic activity">
    <reaction evidence="8 9">
        <text>GTP + H2O = GDP + phosphate + H(+)</text>
        <dbReference type="Rhea" id="RHEA:19669"/>
        <dbReference type="ChEBI" id="CHEBI:15377"/>
        <dbReference type="ChEBI" id="CHEBI:15378"/>
        <dbReference type="ChEBI" id="CHEBI:37565"/>
        <dbReference type="ChEBI" id="CHEBI:43474"/>
        <dbReference type="ChEBI" id="CHEBI:58189"/>
        <dbReference type="EC" id="3.6.5.4"/>
    </reaction>
</comment>
<comment type="caution">
    <text evidence="12">The sequence shown here is derived from an EMBL/GenBank/DDBJ whole genome shotgun (WGS) entry which is preliminary data.</text>
</comment>
<dbReference type="NCBIfam" id="TIGR00064">
    <property type="entry name" value="ftsY"/>
    <property type="match status" value="1"/>
</dbReference>
<dbReference type="AlphaFoldDB" id="A0A850R237"/>
<dbReference type="Gene3D" id="1.20.120.140">
    <property type="entry name" value="Signal recognition particle SRP54, nucleotide-binding domain"/>
    <property type="match status" value="1"/>
</dbReference>
<feature type="compositionally biased region" description="Basic and acidic residues" evidence="10">
    <location>
        <begin position="1"/>
        <end position="22"/>
    </location>
</feature>
<dbReference type="Gene3D" id="3.40.50.300">
    <property type="entry name" value="P-loop containing nucleotide triphosphate hydrolases"/>
    <property type="match status" value="1"/>
</dbReference>
<dbReference type="SUPFAM" id="SSF47364">
    <property type="entry name" value="Domain of the SRP/SRP receptor G-proteins"/>
    <property type="match status" value="1"/>
</dbReference>
<dbReference type="EC" id="3.6.5.4" evidence="9"/>
<dbReference type="PROSITE" id="PS00300">
    <property type="entry name" value="SRP54"/>
    <property type="match status" value="1"/>
</dbReference>
<dbReference type="Pfam" id="PF02881">
    <property type="entry name" value="SRP54_N"/>
    <property type="match status" value="1"/>
</dbReference>
<keyword evidence="3 9" id="KW-0547">Nucleotide-binding</keyword>
<dbReference type="CDD" id="cd17874">
    <property type="entry name" value="FtsY"/>
    <property type="match status" value="1"/>
</dbReference>
<dbReference type="InterPro" id="IPR013822">
    <property type="entry name" value="Signal_recog_particl_SRP54_hlx"/>
</dbReference>
<feature type="region of interest" description="Disordered" evidence="10">
    <location>
        <begin position="1"/>
        <end position="88"/>
    </location>
</feature>
<keyword evidence="7 9" id="KW-0675">Receptor</keyword>
<dbReference type="InterPro" id="IPR027417">
    <property type="entry name" value="P-loop_NTPase"/>
</dbReference>
<comment type="subunit">
    <text evidence="9">Part of the signal recognition particle protein translocation system, which is composed of SRP and FtsY.</text>
</comment>
<feature type="binding site" evidence="9">
    <location>
        <begin position="246"/>
        <end position="253"/>
    </location>
    <ligand>
        <name>GTP</name>
        <dbReference type="ChEBI" id="CHEBI:37565"/>
    </ligand>
</feature>
<feature type="compositionally biased region" description="Low complexity" evidence="10">
    <location>
        <begin position="77"/>
        <end position="88"/>
    </location>
</feature>
<evidence type="ECO:0000256" key="1">
    <source>
        <dbReference type="ARBA" id="ARBA00022475"/>
    </source>
</evidence>
<keyword evidence="4 9" id="KW-0378">Hydrolase</keyword>
<dbReference type="PANTHER" id="PTHR43134:SF1">
    <property type="entry name" value="SIGNAL RECOGNITION PARTICLE RECEPTOR SUBUNIT ALPHA"/>
    <property type="match status" value="1"/>
</dbReference>
<dbReference type="EMBL" id="JABZEC010000006">
    <property type="protein sequence ID" value="NVY96983.1"/>
    <property type="molecule type" value="Genomic_DNA"/>
</dbReference>
<evidence type="ECO:0000256" key="5">
    <source>
        <dbReference type="ARBA" id="ARBA00023134"/>
    </source>
</evidence>
<evidence type="ECO:0000256" key="2">
    <source>
        <dbReference type="ARBA" id="ARBA00022490"/>
    </source>
</evidence>
<dbReference type="GO" id="GO:0005525">
    <property type="term" value="F:GTP binding"/>
    <property type="evidence" value="ECO:0007669"/>
    <property type="project" value="UniProtKB-UniRule"/>
</dbReference>
<sequence>MGLFDIFKKKTPKTDVEEKKDTAPVAPATEESVPESSPEANVEEKTDAAPVASATEDSVSEGSVEVTPEVKVEGSQAAVSETETAAVVSPKIEKETAKPAAGTDLTATENSAEIEENSDISEKKQPAVEATVLDDAAEYDAGLKKTRHSFREKLNGFLANFRSVDEDFFEDLEDLLIQADVGYNMALKISDALREEVKLQNAKSKADVAQVIVQKMAEIYTTENPITKQQLNDLDPQNLNVILFVGVNGAGKTTTIGKLAARYQAAGKKVLLAAADTFRAGAIEQLQAWGSKIGVETVAKPAGSDPAAVVYEALQIAQEDYDLLLVDTAGRLQNNTNLMKELEKIKRIITRQVATAPQEVLLVIDATTGQNGLVQAKQFQKATQVTGIVLSKLDGSSQGGIVLAINEELHIPVKLVGLGEKVTDLRDFDPQQYATGLFSELLQTE</sequence>
<evidence type="ECO:0000256" key="3">
    <source>
        <dbReference type="ARBA" id="ARBA00022741"/>
    </source>
</evidence>
<organism evidence="12 13">
    <name type="scientific">Bombilactobacillus apium</name>
    <dbReference type="NCBI Taxonomy" id="2675299"/>
    <lineage>
        <taxon>Bacteria</taxon>
        <taxon>Bacillati</taxon>
        <taxon>Bacillota</taxon>
        <taxon>Bacilli</taxon>
        <taxon>Lactobacillales</taxon>
        <taxon>Lactobacillaceae</taxon>
        <taxon>Bombilactobacillus</taxon>
    </lineage>
</organism>
<evidence type="ECO:0000313" key="12">
    <source>
        <dbReference type="EMBL" id="NVY96983.1"/>
    </source>
</evidence>
<reference evidence="12 13" key="1">
    <citation type="submission" date="2020-06" db="EMBL/GenBank/DDBJ databases">
        <authorList>
            <person name="Kang J."/>
        </authorList>
    </citation>
    <scope>NUCLEOTIDE SEQUENCE [LARGE SCALE GENOMIC DNA]</scope>
    <source>
        <strain evidence="12 13">DCY120</strain>
    </source>
</reference>
<dbReference type="FunFam" id="1.20.120.140:FF:000002">
    <property type="entry name" value="Signal recognition particle receptor FtsY"/>
    <property type="match status" value="1"/>
</dbReference>
<feature type="binding site" evidence="9">
    <location>
        <begin position="327"/>
        <end position="331"/>
    </location>
    <ligand>
        <name>GTP</name>
        <dbReference type="ChEBI" id="CHEBI:37565"/>
    </ligand>
</feature>
<dbReference type="GO" id="GO:0005886">
    <property type="term" value="C:plasma membrane"/>
    <property type="evidence" value="ECO:0007669"/>
    <property type="project" value="UniProtKB-SubCell"/>
</dbReference>
<feature type="domain" description="SRP54-type proteins GTP-binding" evidence="11">
    <location>
        <begin position="412"/>
        <end position="425"/>
    </location>
</feature>
<dbReference type="RefSeq" id="WP_176943135.1">
    <property type="nucleotide sequence ID" value="NZ_JABZEC010000006.1"/>
</dbReference>
<dbReference type="InterPro" id="IPR004390">
    <property type="entry name" value="SR_rcpt_FtsY"/>
</dbReference>
<evidence type="ECO:0000256" key="9">
    <source>
        <dbReference type="HAMAP-Rule" id="MF_00920"/>
    </source>
</evidence>
<comment type="similarity">
    <text evidence="9">Belongs to the GTP-binding SRP family. FtsY subfamily.</text>
</comment>
<accession>A0A850R237</accession>
<dbReference type="GO" id="GO:0005737">
    <property type="term" value="C:cytoplasm"/>
    <property type="evidence" value="ECO:0007669"/>
    <property type="project" value="UniProtKB-SubCell"/>
</dbReference>
<dbReference type="InterPro" id="IPR036225">
    <property type="entry name" value="SRP/SRP_N"/>
</dbReference>
<evidence type="ECO:0000256" key="10">
    <source>
        <dbReference type="SAM" id="MobiDB-lite"/>
    </source>
</evidence>
<dbReference type="FunFam" id="3.40.50.300:FF:000053">
    <property type="entry name" value="Signal recognition particle receptor FtsY"/>
    <property type="match status" value="1"/>
</dbReference>
<evidence type="ECO:0000256" key="8">
    <source>
        <dbReference type="ARBA" id="ARBA00048027"/>
    </source>
</evidence>
<evidence type="ECO:0000256" key="4">
    <source>
        <dbReference type="ARBA" id="ARBA00022801"/>
    </source>
</evidence>
<dbReference type="PANTHER" id="PTHR43134">
    <property type="entry name" value="SIGNAL RECOGNITION PARTICLE RECEPTOR SUBUNIT ALPHA"/>
    <property type="match status" value="1"/>
</dbReference>
<dbReference type="SMART" id="SM00382">
    <property type="entry name" value="AAA"/>
    <property type="match status" value="1"/>
</dbReference>
<keyword evidence="5 9" id="KW-0342">GTP-binding</keyword>
<keyword evidence="13" id="KW-1185">Reference proteome</keyword>
<dbReference type="Proteomes" id="UP000563523">
    <property type="component" value="Unassembled WGS sequence"/>
</dbReference>
<evidence type="ECO:0000256" key="7">
    <source>
        <dbReference type="ARBA" id="ARBA00023170"/>
    </source>
</evidence>
<keyword evidence="2 9" id="KW-0963">Cytoplasm</keyword>
<dbReference type="InterPro" id="IPR000897">
    <property type="entry name" value="SRP54_GTPase_dom"/>
</dbReference>
<comment type="subcellular location">
    <subcellularLocation>
        <location evidence="9">Cell membrane</location>
        <topology evidence="9">Peripheral membrane protein</topology>
        <orientation evidence="9">Cytoplasmic side</orientation>
    </subcellularLocation>
    <subcellularLocation>
        <location evidence="9">Cytoplasm</location>
    </subcellularLocation>
</comment>
<dbReference type="Pfam" id="PF00448">
    <property type="entry name" value="SRP54"/>
    <property type="match status" value="1"/>
</dbReference>
<dbReference type="InterPro" id="IPR042101">
    <property type="entry name" value="SRP54_N_sf"/>
</dbReference>
<keyword evidence="6 9" id="KW-0472">Membrane</keyword>
<keyword evidence="1 9" id="KW-1003">Cell membrane</keyword>
<comment type="function">
    <text evidence="9">Involved in targeting and insertion of nascent membrane proteins into the cytoplasmic membrane. Acts as a receptor for the complex formed by the signal recognition particle (SRP) and the ribosome-nascent chain (RNC).</text>
</comment>
<dbReference type="SMART" id="SM00962">
    <property type="entry name" value="SRP54"/>
    <property type="match status" value="1"/>
</dbReference>
<name>A0A850R237_9LACO</name>
<dbReference type="GO" id="GO:0005047">
    <property type="term" value="F:signal recognition particle binding"/>
    <property type="evidence" value="ECO:0007669"/>
    <property type="project" value="TreeGrafter"/>
</dbReference>
<protein>
    <recommendedName>
        <fullName evidence="9">Signal recognition particle receptor FtsY</fullName>
        <shortName evidence="9">SRP receptor</shortName>
        <ecNumber evidence="9">3.6.5.4</ecNumber>
    </recommendedName>
</protein>
<dbReference type="GO" id="GO:0003924">
    <property type="term" value="F:GTPase activity"/>
    <property type="evidence" value="ECO:0007669"/>
    <property type="project" value="UniProtKB-UniRule"/>
</dbReference>
<evidence type="ECO:0000256" key="6">
    <source>
        <dbReference type="ARBA" id="ARBA00023136"/>
    </source>
</evidence>
<dbReference type="SMART" id="SM00963">
    <property type="entry name" value="SRP54_N"/>
    <property type="match status" value="1"/>
</dbReference>